<sequence length="357" mass="39956">MRTATDSVERLQALFAAIAREPWAWSFYQVLRRIDSLCLDSPRMGTADLPRHEAVRLGQEPALSFAPASVSAFVSNDKGLPPRLEVRFFGLFGPNGPLPLYLTEYALGRMRHHNDPTLARFADLIHHRYLSLFYRAWAQAQPCVSLDRPAEDRFGVYLGSLAGIGLPAWRNRDALPDFAKLHHAAILNRQVRNAEGLAMLVAGFFRLPVEVEQFVGHWMKIPRRDRTRLGVARHCLGRDAVVGRRVWDRQHKFRLRIGPMSLPRYVGLLPGGQAIGELEACVRNYAGLEYAWDAQLLLHAEEVPELRLDGARRLGYTTWLAGRGSDAAADDLVLDVETALQRHRSSAGAVGARTANS</sequence>
<keyword evidence="2" id="KW-1185">Reference proteome</keyword>
<dbReference type="PATRIC" id="fig|1454001.3.peg.3705"/>
<accession>A0A011M4H3</accession>
<comment type="caution">
    <text evidence="1">The sequence shown here is derived from an EMBL/GenBank/DDBJ whole genome shotgun (WGS) entry which is preliminary data.</text>
</comment>
<evidence type="ECO:0000313" key="2">
    <source>
        <dbReference type="Proteomes" id="UP000020218"/>
    </source>
</evidence>
<dbReference type="PANTHER" id="PTHR35564">
    <property type="match status" value="1"/>
</dbReference>
<dbReference type="InterPro" id="IPR010732">
    <property type="entry name" value="T6SS_TssG-like"/>
</dbReference>
<organism evidence="1 2">
    <name type="scientific">Candidatus Accumulibacter adjunctus</name>
    <dbReference type="NCBI Taxonomy" id="1454001"/>
    <lineage>
        <taxon>Bacteria</taxon>
        <taxon>Pseudomonadati</taxon>
        <taxon>Pseudomonadota</taxon>
        <taxon>Betaproteobacteria</taxon>
        <taxon>Candidatus Accumulibacter</taxon>
    </lineage>
</organism>
<dbReference type="Pfam" id="PF06996">
    <property type="entry name" value="T6SS_TssG"/>
    <property type="match status" value="1"/>
</dbReference>
<protein>
    <submittedName>
        <fullName evidence="1">Type VI secretion protein, family</fullName>
    </submittedName>
</protein>
<dbReference type="NCBIfam" id="TIGR03347">
    <property type="entry name" value="VI_chp_1"/>
    <property type="match status" value="1"/>
</dbReference>
<dbReference type="Proteomes" id="UP000020218">
    <property type="component" value="Unassembled WGS sequence"/>
</dbReference>
<dbReference type="PANTHER" id="PTHR35564:SF4">
    <property type="entry name" value="CYTOPLASMIC PROTEIN"/>
    <property type="match status" value="1"/>
</dbReference>
<name>A0A011M4H3_9PROT</name>
<dbReference type="AlphaFoldDB" id="A0A011M4H3"/>
<gene>
    <name evidence="1" type="ORF">AW08_03667</name>
</gene>
<proteinExistence type="predicted"/>
<evidence type="ECO:0000313" key="1">
    <source>
        <dbReference type="EMBL" id="EXI64478.1"/>
    </source>
</evidence>
<reference evidence="1" key="1">
    <citation type="submission" date="2014-02" db="EMBL/GenBank/DDBJ databases">
        <title>Expanding our view of genomic diversity in Candidatus Accumulibacter clades.</title>
        <authorList>
            <person name="Skennerton C.T."/>
            <person name="Barr J.J."/>
            <person name="Slater F.R."/>
            <person name="Bond P.L."/>
            <person name="Tyson G.W."/>
        </authorList>
    </citation>
    <scope>NUCLEOTIDE SEQUENCE [LARGE SCALE GENOMIC DNA]</scope>
</reference>
<dbReference type="STRING" id="1454001.AW08_03667"/>
<dbReference type="EMBL" id="JFAX01000034">
    <property type="protein sequence ID" value="EXI64478.1"/>
    <property type="molecule type" value="Genomic_DNA"/>
</dbReference>